<accession>A0A6G1QFZ9</accession>
<dbReference type="EMBL" id="CM015728">
    <property type="protein sequence ID" value="KAF3701610.1"/>
    <property type="molecule type" value="Genomic_DNA"/>
</dbReference>
<proteinExistence type="predicted"/>
<organism evidence="2 3">
    <name type="scientific">Channa argus</name>
    <name type="common">Northern snakehead</name>
    <name type="synonym">Ophicephalus argus</name>
    <dbReference type="NCBI Taxonomy" id="215402"/>
    <lineage>
        <taxon>Eukaryota</taxon>
        <taxon>Metazoa</taxon>
        <taxon>Chordata</taxon>
        <taxon>Craniata</taxon>
        <taxon>Vertebrata</taxon>
        <taxon>Euteleostomi</taxon>
        <taxon>Actinopterygii</taxon>
        <taxon>Neopterygii</taxon>
        <taxon>Teleostei</taxon>
        <taxon>Neoteleostei</taxon>
        <taxon>Acanthomorphata</taxon>
        <taxon>Anabantaria</taxon>
        <taxon>Anabantiformes</taxon>
        <taxon>Channoidei</taxon>
        <taxon>Channidae</taxon>
        <taxon>Channa</taxon>
    </lineage>
</organism>
<dbReference type="Gene3D" id="3.40.50.300">
    <property type="entry name" value="P-loop containing nucleotide triphosphate hydrolases"/>
    <property type="match status" value="1"/>
</dbReference>
<evidence type="ECO:0008006" key="4">
    <source>
        <dbReference type="Google" id="ProtNLM"/>
    </source>
</evidence>
<evidence type="ECO:0000256" key="1">
    <source>
        <dbReference type="SAM" id="Coils"/>
    </source>
</evidence>
<dbReference type="SUPFAM" id="SSF52540">
    <property type="entry name" value="P-loop containing nucleoside triphosphate hydrolases"/>
    <property type="match status" value="1"/>
</dbReference>
<evidence type="ECO:0000313" key="2">
    <source>
        <dbReference type="EMBL" id="KAF3701610.1"/>
    </source>
</evidence>
<protein>
    <recommendedName>
        <fullName evidence="4">AIG1-type G domain-containing protein</fullName>
    </recommendedName>
</protein>
<feature type="coiled-coil region" evidence="1">
    <location>
        <begin position="189"/>
        <end position="219"/>
    </location>
</feature>
<sequence length="439" mass="50292">MVYEIFGFEGKTLPYSLTIIDTPGYGDTRGIEHDLIVSQRLFDLFRTENGVHEIHAVCLALKASENRVSSRLRYIFNSIVSLFGKDMEKKIVVLVTYSDGITPENALKALEAANIKCAKNEKNQPVHFMFNNRQSTPRTEDNVLGLENAWRVTKRGMEQFTKFLKGSRAQTLEKTFEVLNSHIRITSCVNNLQDKVKLIELKQREIEQIQEVLRKHEQEMKKNANFAVEVEEVYKVPVEISGGMWGMMFFKGGVCCTVCEENCHYPGCTMSLSPKDCKVMRGGRCTVCTGRCPVSVHVKEKWRYMAKTKKVKRTETEMKAKYEKNKLETKKKLTLLENLQKEMEALKEAKNQFLEESYQHVVSLEQIALNVNSVSTYVHLDFLIEKMKEKGDTQKVQKLEEIKSHVDTGTMEALQYMFGSLGDKVKAFGKAMFKGIVKT</sequence>
<reference evidence="3" key="2">
    <citation type="submission" date="2019-02" db="EMBL/GenBank/DDBJ databases">
        <title>Opniocepnalus argus Var Kimnra genome.</title>
        <authorList>
            <person name="Zhou C."/>
            <person name="Xiao S."/>
        </authorList>
    </citation>
    <scope>NUCLEOTIDE SEQUENCE [LARGE SCALE GENOMIC DNA]</scope>
</reference>
<gene>
    <name evidence="2" type="ORF">EXN66_Car017298</name>
</gene>
<feature type="coiled-coil region" evidence="1">
    <location>
        <begin position="319"/>
        <end position="356"/>
    </location>
</feature>
<evidence type="ECO:0000313" key="3">
    <source>
        <dbReference type="Proteomes" id="UP000503349"/>
    </source>
</evidence>
<keyword evidence="1" id="KW-0175">Coiled coil</keyword>
<keyword evidence="3" id="KW-1185">Reference proteome</keyword>
<dbReference type="PANTHER" id="PTHR32046:SF11">
    <property type="entry name" value="IMMUNE-ASSOCIATED NUCLEOTIDE-BINDING PROTEIN 10-LIKE"/>
    <property type="match status" value="1"/>
</dbReference>
<dbReference type="PANTHER" id="PTHR32046">
    <property type="entry name" value="G DOMAIN-CONTAINING PROTEIN"/>
    <property type="match status" value="1"/>
</dbReference>
<dbReference type="AlphaFoldDB" id="A0A6G1QFZ9"/>
<dbReference type="Proteomes" id="UP000503349">
    <property type="component" value="Chromosome 17"/>
</dbReference>
<reference evidence="2 3" key="1">
    <citation type="submission" date="2019-02" db="EMBL/GenBank/DDBJ databases">
        <title>Opniocepnalus argus genome.</title>
        <authorList>
            <person name="Zhou C."/>
            <person name="Xiao S."/>
        </authorList>
    </citation>
    <scope>NUCLEOTIDE SEQUENCE [LARGE SCALE GENOMIC DNA]</scope>
    <source>
        <strain evidence="2">OARG1902GOOAL</strain>
        <tissue evidence="2">Muscle</tissue>
    </source>
</reference>
<dbReference type="InterPro" id="IPR027417">
    <property type="entry name" value="P-loop_NTPase"/>
</dbReference>
<name>A0A6G1QFZ9_CHAAH</name>